<evidence type="ECO:0000256" key="1">
    <source>
        <dbReference type="ARBA" id="ARBA00022679"/>
    </source>
</evidence>
<organism evidence="4 5">
    <name type="scientific">Monilinia vaccinii-corymbosi</name>
    <dbReference type="NCBI Taxonomy" id="61207"/>
    <lineage>
        <taxon>Eukaryota</taxon>
        <taxon>Fungi</taxon>
        <taxon>Dikarya</taxon>
        <taxon>Ascomycota</taxon>
        <taxon>Pezizomycotina</taxon>
        <taxon>Leotiomycetes</taxon>
        <taxon>Helotiales</taxon>
        <taxon>Sclerotiniaceae</taxon>
        <taxon>Monilinia</taxon>
    </lineage>
</organism>
<keyword evidence="2" id="KW-0012">Acyltransferase</keyword>
<evidence type="ECO:0000313" key="5">
    <source>
        <dbReference type="Proteomes" id="UP000672032"/>
    </source>
</evidence>
<gene>
    <name evidence="4" type="ORF">DSL72_005986</name>
</gene>
<dbReference type="EMBL" id="CP063408">
    <property type="protein sequence ID" value="QSZ34394.1"/>
    <property type="molecule type" value="Genomic_DNA"/>
</dbReference>
<sequence>MAQQNAISEVQKPPEAKVLRYHTVREARYEDIPLLEDVERSADTVFKDVCFEDSLMDPVELLDMLEDYNLWVAVDFQDNPVGFICGFELDGLFHVERLAVARKYQRQGIGAALMDRMTSDVKEQGYRAITLTTTMTFPFQGPWYQTLGFFKLEDQDVGFELDELIQSQSPDDMSNCIPWCPMRKNIS</sequence>
<dbReference type="InterPro" id="IPR000182">
    <property type="entry name" value="GNAT_dom"/>
</dbReference>
<name>A0A8A3PH92_9HELO</name>
<feature type="domain" description="N-acetyltransferase" evidence="3">
    <location>
        <begin position="22"/>
        <end position="187"/>
    </location>
</feature>
<protein>
    <recommendedName>
        <fullName evidence="3">N-acetyltransferase domain-containing protein</fullName>
    </recommendedName>
</protein>
<dbReference type="Pfam" id="PF00583">
    <property type="entry name" value="Acetyltransf_1"/>
    <property type="match status" value="1"/>
</dbReference>
<dbReference type="AlphaFoldDB" id="A0A8A3PH92"/>
<evidence type="ECO:0000259" key="3">
    <source>
        <dbReference type="PROSITE" id="PS51186"/>
    </source>
</evidence>
<dbReference type="InterPro" id="IPR016181">
    <property type="entry name" value="Acyl_CoA_acyltransferase"/>
</dbReference>
<dbReference type="SUPFAM" id="SSF55729">
    <property type="entry name" value="Acyl-CoA N-acyltransferases (Nat)"/>
    <property type="match status" value="1"/>
</dbReference>
<dbReference type="GO" id="GO:0016747">
    <property type="term" value="F:acyltransferase activity, transferring groups other than amino-acyl groups"/>
    <property type="evidence" value="ECO:0007669"/>
    <property type="project" value="InterPro"/>
</dbReference>
<dbReference type="PANTHER" id="PTHR43800">
    <property type="entry name" value="PEPTIDYL-LYSINE N-ACETYLTRANSFERASE YJAB"/>
    <property type="match status" value="1"/>
</dbReference>
<evidence type="ECO:0000313" key="4">
    <source>
        <dbReference type="EMBL" id="QSZ34394.1"/>
    </source>
</evidence>
<keyword evidence="1" id="KW-0808">Transferase</keyword>
<dbReference type="PANTHER" id="PTHR43800:SF1">
    <property type="entry name" value="PEPTIDYL-LYSINE N-ACETYLTRANSFERASE YJAB"/>
    <property type="match status" value="1"/>
</dbReference>
<dbReference type="PROSITE" id="PS51186">
    <property type="entry name" value="GNAT"/>
    <property type="match status" value="1"/>
</dbReference>
<proteinExistence type="predicted"/>
<reference evidence="4" key="1">
    <citation type="submission" date="2020-10" db="EMBL/GenBank/DDBJ databases">
        <title>Genome Sequence of Monilinia vaccinii-corymbosi Sheds Light on Mummy Berry Disease Infection of Blueberry and Mating Type.</title>
        <authorList>
            <person name="Yow A.G."/>
            <person name="Zhang Y."/>
            <person name="Bansal K."/>
            <person name="Eacker S.M."/>
            <person name="Sullivan S."/>
            <person name="Liachko I."/>
            <person name="Cubeta M.A."/>
            <person name="Rollins J.A."/>
            <person name="Ashrafi H."/>
        </authorList>
    </citation>
    <scope>NUCLEOTIDE SEQUENCE</scope>
    <source>
        <strain evidence="4">RL-1</strain>
    </source>
</reference>
<keyword evidence="5" id="KW-1185">Reference proteome</keyword>
<dbReference type="Gene3D" id="3.40.630.30">
    <property type="match status" value="1"/>
</dbReference>
<dbReference type="OrthoDB" id="2744543at2759"/>
<dbReference type="Proteomes" id="UP000672032">
    <property type="component" value="Chromosome 4"/>
</dbReference>
<dbReference type="CDD" id="cd04301">
    <property type="entry name" value="NAT_SF"/>
    <property type="match status" value="1"/>
</dbReference>
<accession>A0A8A3PH92</accession>
<evidence type="ECO:0000256" key="2">
    <source>
        <dbReference type="ARBA" id="ARBA00023315"/>
    </source>
</evidence>